<dbReference type="Proteomes" id="UP000580839">
    <property type="component" value="Unassembled WGS sequence"/>
</dbReference>
<dbReference type="InterPro" id="IPR004107">
    <property type="entry name" value="Integrase_SAM-like_N"/>
</dbReference>
<organism evidence="8 9">
    <name type="scientific">Eiseniibacteriota bacterium</name>
    <dbReference type="NCBI Taxonomy" id="2212470"/>
    <lineage>
        <taxon>Bacteria</taxon>
        <taxon>Candidatus Eiseniibacteriota</taxon>
    </lineage>
</organism>
<dbReference type="NCBIfam" id="TIGR02249">
    <property type="entry name" value="integrase_gron"/>
    <property type="match status" value="1"/>
</dbReference>
<sequence length="316" mass="36268">MLDRVRAAIRVRHYSRRTEEAYVGWIRRFILFHGKRHPDGMAADEITRFLSHLAVENKVSASTQNQAMSALLFLYRDVLGRELPWMDEIVRARRPARLPVVLARGEVAVLLRELQGVERLMASLLYGAGLRLLECCRLRVKDVEFSRGELLVREGKGGKDRVTLLPSRLRQPLQAHLAGVSDQHGRDLQRALGSVELPEALERKYPAAAFEWGWQWVFPATRYYLDPASGRRRRHHLHETVLQRAVREAARRARIPRPVSCHALRHSFATHLLEDGYDIRTIQELLGHRDVSTRMIYTHVLNRGGRGVRSPLDGVA</sequence>
<evidence type="ECO:0000256" key="3">
    <source>
        <dbReference type="ARBA" id="ARBA00023125"/>
    </source>
</evidence>
<name>A0A849SG00_UNCEI</name>
<evidence type="ECO:0000259" key="6">
    <source>
        <dbReference type="PROSITE" id="PS51898"/>
    </source>
</evidence>
<dbReference type="InterPro" id="IPR011946">
    <property type="entry name" value="Integrase_integron-type"/>
</dbReference>
<proteinExistence type="inferred from homology"/>
<dbReference type="Gene3D" id="1.10.150.130">
    <property type="match status" value="1"/>
</dbReference>
<evidence type="ECO:0000313" key="9">
    <source>
        <dbReference type="Proteomes" id="UP000580839"/>
    </source>
</evidence>
<evidence type="ECO:0000259" key="7">
    <source>
        <dbReference type="PROSITE" id="PS51900"/>
    </source>
</evidence>
<dbReference type="InterPro" id="IPR011010">
    <property type="entry name" value="DNA_brk_join_enz"/>
</dbReference>
<evidence type="ECO:0000256" key="5">
    <source>
        <dbReference type="PROSITE-ProRule" id="PRU01248"/>
    </source>
</evidence>
<dbReference type="PANTHER" id="PTHR30349">
    <property type="entry name" value="PHAGE INTEGRASE-RELATED"/>
    <property type="match status" value="1"/>
</dbReference>
<evidence type="ECO:0000256" key="4">
    <source>
        <dbReference type="ARBA" id="ARBA00023172"/>
    </source>
</evidence>
<keyword evidence="2" id="KW-0229">DNA integration</keyword>
<dbReference type="Gene3D" id="1.10.443.10">
    <property type="entry name" value="Intergrase catalytic core"/>
    <property type="match status" value="1"/>
</dbReference>
<dbReference type="PROSITE" id="PS51898">
    <property type="entry name" value="TYR_RECOMBINASE"/>
    <property type="match status" value="1"/>
</dbReference>
<dbReference type="InterPro" id="IPR010998">
    <property type="entry name" value="Integrase_recombinase_N"/>
</dbReference>
<comment type="similarity">
    <text evidence="1">Belongs to the 'phage' integrase family.</text>
</comment>
<dbReference type="Pfam" id="PF00589">
    <property type="entry name" value="Phage_integrase"/>
    <property type="match status" value="1"/>
</dbReference>
<feature type="domain" description="Core-binding (CB)" evidence="7">
    <location>
        <begin position="1"/>
        <end position="79"/>
    </location>
</feature>
<dbReference type="InterPro" id="IPR013762">
    <property type="entry name" value="Integrase-like_cat_sf"/>
</dbReference>
<evidence type="ECO:0000313" key="8">
    <source>
        <dbReference type="EMBL" id="NOT34678.1"/>
    </source>
</evidence>
<feature type="domain" description="Tyr recombinase" evidence="6">
    <location>
        <begin position="97"/>
        <end position="310"/>
    </location>
</feature>
<dbReference type="EMBL" id="JABFRW010000136">
    <property type="protein sequence ID" value="NOT34678.1"/>
    <property type="molecule type" value="Genomic_DNA"/>
</dbReference>
<protein>
    <submittedName>
        <fullName evidence="8">Integron integrase</fullName>
    </submittedName>
</protein>
<dbReference type="SUPFAM" id="SSF56349">
    <property type="entry name" value="DNA breaking-rejoining enzymes"/>
    <property type="match status" value="1"/>
</dbReference>
<dbReference type="PROSITE" id="PS51900">
    <property type="entry name" value="CB"/>
    <property type="match status" value="1"/>
</dbReference>
<dbReference type="InterPro" id="IPR044068">
    <property type="entry name" value="CB"/>
</dbReference>
<accession>A0A849SG00</accession>
<dbReference type="Pfam" id="PF13495">
    <property type="entry name" value="Phage_int_SAM_4"/>
    <property type="match status" value="1"/>
</dbReference>
<dbReference type="InterPro" id="IPR050090">
    <property type="entry name" value="Tyrosine_recombinase_XerCD"/>
</dbReference>
<keyword evidence="3 5" id="KW-0238">DNA-binding</keyword>
<dbReference type="PANTHER" id="PTHR30349:SF64">
    <property type="entry name" value="PROPHAGE INTEGRASE INTD-RELATED"/>
    <property type="match status" value="1"/>
</dbReference>
<gene>
    <name evidence="8" type="ORF">HOP12_10985</name>
</gene>
<dbReference type="AlphaFoldDB" id="A0A849SG00"/>
<dbReference type="GO" id="GO:0006310">
    <property type="term" value="P:DNA recombination"/>
    <property type="evidence" value="ECO:0007669"/>
    <property type="project" value="UniProtKB-KW"/>
</dbReference>
<dbReference type="InterPro" id="IPR002104">
    <property type="entry name" value="Integrase_catalytic"/>
</dbReference>
<reference evidence="8 9" key="1">
    <citation type="submission" date="2020-04" db="EMBL/GenBank/DDBJ databases">
        <title>Metagenomic profiling of ammonia- and methane-oxidizing microorganisms in a Dutch drinking water treatment plant.</title>
        <authorList>
            <person name="Poghosyan L."/>
            <person name="Leucker S."/>
        </authorList>
    </citation>
    <scope>NUCLEOTIDE SEQUENCE [LARGE SCALE GENOMIC DNA]</scope>
    <source>
        <strain evidence="8">S-RSF-IL-03</strain>
    </source>
</reference>
<comment type="caution">
    <text evidence="8">The sequence shown here is derived from an EMBL/GenBank/DDBJ whole genome shotgun (WGS) entry which is preliminary data.</text>
</comment>
<keyword evidence="4" id="KW-0233">DNA recombination</keyword>
<dbReference type="GO" id="GO:0003677">
    <property type="term" value="F:DNA binding"/>
    <property type="evidence" value="ECO:0007669"/>
    <property type="project" value="UniProtKB-UniRule"/>
</dbReference>
<dbReference type="GO" id="GO:0015074">
    <property type="term" value="P:DNA integration"/>
    <property type="evidence" value="ECO:0007669"/>
    <property type="project" value="UniProtKB-KW"/>
</dbReference>
<evidence type="ECO:0000256" key="1">
    <source>
        <dbReference type="ARBA" id="ARBA00008857"/>
    </source>
</evidence>
<evidence type="ECO:0000256" key="2">
    <source>
        <dbReference type="ARBA" id="ARBA00022908"/>
    </source>
</evidence>